<keyword evidence="4" id="KW-1185">Reference proteome</keyword>
<name>A0ABY4DYC7_9NEIS</name>
<dbReference type="PANTHER" id="PTHR35893:SF3">
    <property type="entry name" value="INNER MEMBRANE PROTEIN"/>
    <property type="match status" value="1"/>
</dbReference>
<dbReference type="InterPro" id="IPR043604">
    <property type="entry name" value="DUF883_N"/>
</dbReference>
<proteinExistence type="predicted"/>
<dbReference type="RefSeq" id="WP_058356582.1">
    <property type="nucleotide sequence ID" value="NZ_CABKVG010000009.1"/>
</dbReference>
<sequence length="108" mass="12064">MTDRAELNTLKDDTIADIKALLQDAEDLYDNVKEDSHEHAHEAKAKMKERLSSAKSKLEQYEREAKHKARAAVEHTRTYAKENPATTTGIVAAATVLLGVLAYKSVRK</sequence>
<evidence type="ECO:0000313" key="4">
    <source>
        <dbReference type="Proteomes" id="UP000832011"/>
    </source>
</evidence>
<protein>
    <submittedName>
        <fullName evidence="3">DUF883 family protein</fullName>
    </submittedName>
</protein>
<evidence type="ECO:0000313" key="3">
    <source>
        <dbReference type="EMBL" id="UOO87979.1"/>
    </source>
</evidence>
<reference evidence="3 4" key="1">
    <citation type="journal article" date="2022" name="Res Sq">
        <title>Evolution of multicellular longitudinally dividing oral cavity symbionts (Neisseriaceae).</title>
        <authorList>
            <person name="Nyongesa S."/>
            <person name="Weber P."/>
            <person name="Bernet E."/>
            <person name="Pullido F."/>
            <person name="Nieckarz M."/>
            <person name="Delaby M."/>
            <person name="Nieves C."/>
            <person name="Viehboeck T."/>
            <person name="Krause N."/>
            <person name="Rivera-Millot A."/>
            <person name="Nakamura A."/>
            <person name="Vischer N."/>
            <person name="VanNieuwenhze M."/>
            <person name="Brun Y."/>
            <person name="Cava F."/>
            <person name="Bulgheresi S."/>
            <person name="Veyrier F."/>
        </authorList>
    </citation>
    <scope>NUCLEOTIDE SEQUENCE [LARGE SCALE GENOMIC DNA]</scope>
    <source>
        <strain evidence="3 4">SN4</strain>
    </source>
</reference>
<dbReference type="Gene3D" id="1.20.58.400">
    <property type="entry name" value="t-snare proteins"/>
    <property type="match status" value="1"/>
</dbReference>
<dbReference type="InterPro" id="IPR010279">
    <property type="entry name" value="YqjD/ElaB"/>
</dbReference>
<evidence type="ECO:0000256" key="1">
    <source>
        <dbReference type="SAM" id="MobiDB-lite"/>
    </source>
</evidence>
<dbReference type="Proteomes" id="UP000832011">
    <property type="component" value="Chromosome"/>
</dbReference>
<dbReference type="EMBL" id="CP091511">
    <property type="protein sequence ID" value="UOO87979.1"/>
    <property type="molecule type" value="Genomic_DNA"/>
</dbReference>
<feature type="domain" description="DUF883" evidence="2">
    <location>
        <begin position="12"/>
        <end position="59"/>
    </location>
</feature>
<dbReference type="InterPro" id="IPR038407">
    <property type="entry name" value="v-SNARE_N_sf"/>
</dbReference>
<dbReference type="PANTHER" id="PTHR35893">
    <property type="entry name" value="INNER MEMBRANE PROTEIN-RELATED"/>
    <property type="match status" value="1"/>
</dbReference>
<evidence type="ECO:0000259" key="2">
    <source>
        <dbReference type="Pfam" id="PF05957"/>
    </source>
</evidence>
<feature type="region of interest" description="Disordered" evidence="1">
    <location>
        <begin position="33"/>
        <end position="80"/>
    </location>
</feature>
<dbReference type="Pfam" id="PF05957">
    <property type="entry name" value="DUF883"/>
    <property type="match status" value="1"/>
</dbReference>
<organism evidence="3 4">
    <name type="scientific">Vitreoscilla massiliensis</name>
    <dbReference type="NCBI Taxonomy" id="1689272"/>
    <lineage>
        <taxon>Bacteria</taxon>
        <taxon>Pseudomonadati</taxon>
        <taxon>Pseudomonadota</taxon>
        <taxon>Betaproteobacteria</taxon>
        <taxon>Neisseriales</taxon>
        <taxon>Neisseriaceae</taxon>
        <taxon>Vitreoscilla</taxon>
    </lineage>
</organism>
<accession>A0ABY4DYC7</accession>
<gene>
    <name evidence="3" type="ORF">LVJ82_10790</name>
</gene>